<evidence type="ECO:0000259" key="7">
    <source>
        <dbReference type="Pfam" id="PF08281"/>
    </source>
</evidence>
<evidence type="ECO:0000256" key="3">
    <source>
        <dbReference type="ARBA" id="ARBA00023082"/>
    </source>
</evidence>
<keyword evidence="3" id="KW-0731">Sigma factor</keyword>
<dbReference type="SUPFAM" id="SSF88659">
    <property type="entry name" value="Sigma3 and sigma4 domains of RNA polymerase sigma factors"/>
    <property type="match status" value="1"/>
</dbReference>
<feature type="domain" description="RNA polymerase sigma factor 70 region 4 type 2" evidence="7">
    <location>
        <begin position="127"/>
        <end position="176"/>
    </location>
</feature>
<protein>
    <recommendedName>
        <fullName evidence="10">Sigma-70 family RNA polymerase sigma factor</fullName>
    </recommendedName>
</protein>
<keyword evidence="2" id="KW-0805">Transcription regulation</keyword>
<dbReference type="EMBL" id="BIFS01000001">
    <property type="protein sequence ID" value="GCE21129.1"/>
    <property type="molecule type" value="Genomic_DNA"/>
</dbReference>
<dbReference type="InterPro" id="IPR039425">
    <property type="entry name" value="RNA_pol_sigma-70-like"/>
</dbReference>
<evidence type="ECO:0000256" key="2">
    <source>
        <dbReference type="ARBA" id="ARBA00023015"/>
    </source>
</evidence>
<evidence type="ECO:0000256" key="4">
    <source>
        <dbReference type="ARBA" id="ARBA00023125"/>
    </source>
</evidence>
<evidence type="ECO:0000259" key="6">
    <source>
        <dbReference type="Pfam" id="PF04542"/>
    </source>
</evidence>
<dbReference type="InterPro" id="IPR013324">
    <property type="entry name" value="RNA_pol_sigma_r3/r4-like"/>
</dbReference>
<keyword evidence="5" id="KW-0804">Transcription</keyword>
<comment type="caution">
    <text evidence="8">The sequence shown here is derived from an EMBL/GenBank/DDBJ whole genome shotgun (WGS) entry which is preliminary data.</text>
</comment>
<reference evidence="9" key="1">
    <citation type="submission" date="2018-12" db="EMBL/GenBank/DDBJ databases">
        <title>Tengunoibacter tsumagoiensis gen. nov., sp. nov., Dictyobacter kobayashii sp. nov., D. alpinus sp. nov., and D. joshuensis sp. nov. and description of Dictyobacteraceae fam. nov. within the order Ktedonobacterales isolated from Tengu-no-mugimeshi.</title>
        <authorList>
            <person name="Wang C.M."/>
            <person name="Zheng Y."/>
            <person name="Sakai Y."/>
            <person name="Toyoda A."/>
            <person name="Minakuchi Y."/>
            <person name="Abe K."/>
            <person name="Yokota A."/>
            <person name="Yabe S."/>
        </authorList>
    </citation>
    <scope>NUCLEOTIDE SEQUENCE [LARGE SCALE GENOMIC DNA]</scope>
    <source>
        <strain evidence="9">Uno11</strain>
    </source>
</reference>
<dbReference type="GO" id="GO:0016987">
    <property type="term" value="F:sigma factor activity"/>
    <property type="evidence" value="ECO:0007669"/>
    <property type="project" value="UniProtKB-KW"/>
</dbReference>
<evidence type="ECO:0008006" key="10">
    <source>
        <dbReference type="Google" id="ProtNLM"/>
    </source>
</evidence>
<evidence type="ECO:0000256" key="1">
    <source>
        <dbReference type="ARBA" id="ARBA00010641"/>
    </source>
</evidence>
<sequence>MRMGGNTLMYQQQSKETLDDSPVATLYQRHAHTILHYMHRYIVSKEDADDLVLEVFVVALDNQVWIDWNDEEQLAWLRRVAHHKVVDHLRRVARRPSVGLDDALDTLYEDEYCSPEQMALRNEDHTRLREHLVKLTELQQEIVRLRFGHDLRTKEIAQIVNTSDNVVRVLLSRALNLLRSIYKQEGD</sequence>
<accession>A0A402AQ23</accession>
<dbReference type="Proteomes" id="UP000287188">
    <property type="component" value="Unassembled WGS sequence"/>
</dbReference>
<evidence type="ECO:0000256" key="5">
    <source>
        <dbReference type="ARBA" id="ARBA00023163"/>
    </source>
</evidence>
<dbReference type="Gene3D" id="1.10.1740.10">
    <property type="match status" value="1"/>
</dbReference>
<dbReference type="InterPro" id="IPR013325">
    <property type="entry name" value="RNA_pol_sigma_r2"/>
</dbReference>
<dbReference type="Pfam" id="PF08281">
    <property type="entry name" value="Sigma70_r4_2"/>
    <property type="match status" value="1"/>
</dbReference>
<dbReference type="InterPro" id="IPR014284">
    <property type="entry name" value="RNA_pol_sigma-70_dom"/>
</dbReference>
<feature type="domain" description="RNA polymerase sigma-70 region 2" evidence="6">
    <location>
        <begin position="26"/>
        <end position="94"/>
    </location>
</feature>
<evidence type="ECO:0000313" key="8">
    <source>
        <dbReference type="EMBL" id="GCE21129.1"/>
    </source>
</evidence>
<dbReference type="InterPro" id="IPR007627">
    <property type="entry name" value="RNA_pol_sigma70_r2"/>
</dbReference>
<gene>
    <name evidence="8" type="ORF">KDK_49290</name>
</gene>
<dbReference type="Pfam" id="PF04542">
    <property type="entry name" value="Sigma70_r2"/>
    <property type="match status" value="1"/>
</dbReference>
<dbReference type="PANTHER" id="PTHR43133">
    <property type="entry name" value="RNA POLYMERASE ECF-TYPE SIGMA FACTO"/>
    <property type="match status" value="1"/>
</dbReference>
<name>A0A402AQ23_9CHLR</name>
<dbReference type="GO" id="GO:0006352">
    <property type="term" value="P:DNA-templated transcription initiation"/>
    <property type="evidence" value="ECO:0007669"/>
    <property type="project" value="InterPro"/>
</dbReference>
<proteinExistence type="inferred from homology"/>
<dbReference type="Gene3D" id="1.10.10.10">
    <property type="entry name" value="Winged helix-like DNA-binding domain superfamily/Winged helix DNA-binding domain"/>
    <property type="match status" value="1"/>
</dbReference>
<dbReference type="SUPFAM" id="SSF88946">
    <property type="entry name" value="Sigma2 domain of RNA polymerase sigma factors"/>
    <property type="match status" value="1"/>
</dbReference>
<evidence type="ECO:0000313" key="9">
    <source>
        <dbReference type="Proteomes" id="UP000287188"/>
    </source>
</evidence>
<dbReference type="InterPro" id="IPR036388">
    <property type="entry name" value="WH-like_DNA-bd_sf"/>
</dbReference>
<comment type="similarity">
    <text evidence="1">Belongs to the sigma-70 factor family. ECF subfamily.</text>
</comment>
<dbReference type="InterPro" id="IPR013249">
    <property type="entry name" value="RNA_pol_sigma70_r4_t2"/>
</dbReference>
<dbReference type="GO" id="GO:0003677">
    <property type="term" value="F:DNA binding"/>
    <property type="evidence" value="ECO:0007669"/>
    <property type="project" value="UniProtKB-KW"/>
</dbReference>
<dbReference type="NCBIfam" id="TIGR02937">
    <property type="entry name" value="sigma70-ECF"/>
    <property type="match status" value="1"/>
</dbReference>
<keyword evidence="4" id="KW-0238">DNA-binding</keyword>
<dbReference type="AlphaFoldDB" id="A0A402AQ23"/>
<keyword evidence="9" id="KW-1185">Reference proteome</keyword>
<dbReference type="PANTHER" id="PTHR43133:SF8">
    <property type="entry name" value="RNA POLYMERASE SIGMA FACTOR HI_1459-RELATED"/>
    <property type="match status" value="1"/>
</dbReference>
<dbReference type="CDD" id="cd06171">
    <property type="entry name" value="Sigma70_r4"/>
    <property type="match status" value="1"/>
</dbReference>
<organism evidence="8 9">
    <name type="scientific">Dictyobacter kobayashii</name>
    <dbReference type="NCBI Taxonomy" id="2014872"/>
    <lineage>
        <taxon>Bacteria</taxon>
        <taxon>Bacillati</taxon>
        <taxon>Chloroflexota</taxon>
        <taxon>Ktedonobacteria</taxon>
        <taxon>Ktedonobacterales</taxon>
        <taxon>Dictyobacteraceae</taxon>
        <taxon>Dictyobacter</taxon>
    </lineage>
</organism>